<dbReference type="Ensembl" id="ENSEBUT00000010433.1">
    <property type="protein sequence ID" value="ENSEBUP00000009900.1"/>
    <property type="gene ID" value="ENSEBUG00000006359.1"/>
</dbReference>
<feature type="chain" id="PRO_5034021722" description="Ig-like domain-containing protein" evidence="6">
    <location>
        <begin position="16"/>
        <end position="203"/>
    </location>
</feature>
<reference evidence="8" key="2">
    <citation type="submission" date="2025-09" db="UniProtKB">
        <authorList>
            <consortium name="Ensembl"/>
        </authorList>
    </citation>
    <scope>IDENTIFICATION</scope>
</reference>
<reference evidence="8" key="1">
    <citation type="submission" date="2025-08" db="UniProtKB">
        <authorList>
            <consortium name="Ensembl"/>
        </authorList>
    </citation>
    <scope>IDENTIFICATION</scope>
</reference>
<keyword evidence="4" id="KW-0325">Glycoprotein</keyword>
<dbReference type="PANTHER" id="PTHR11640:SF31">
    <property type="entry name" value="IRREGULAR CHIASM C-ROUGHEST PROTEIN-RELATED"/>
    <property type="match status" value="1"/>
</dbReference>
<feature type="domain" description="Ig-like" evidence="7">
    <location>
        <begin position="103"/>
        <end position="202"/>
    </location>
</feature>
<dbReference type="PANTHER" id="PTHR11640">
    <property type="entry name" value="NEPHRIN"/>
    <property type="match status" value="1"/>
</dbReference>
<proteinExistence type="predicted"/>
<feature type="signal peptide" evidence="6">
    <location>
        <begin position="1"/>
        <end position="15"/>
    </location>
</feature>
<dbReference type="GO" id="GO:0098609">
    <property type="term" value="P:cell-cell adhesion"/>
    <property type="evidence" value="ECO:0007669"/>
    <property type="project" value="TreeGrafter"/>
</dbReference>
<accession>A0A8C4Q4T7</accession>
<dbReference type="GO" id="GO:0050839">
    <property type="term" value="F:cell adhesion molecule binding"/>
    <property type="evidence" value="ECO:0007669"/>
    <property type="project" value="TreeGrafter"/>
</dbReference>
<dbReference type="PROSITE" id="PS50835">
    <property type="entry name" value="IG_LIKE"/>
    <property type="match status" value="2"/>
</dbReference>
<evidence type="ECO:0000256" key="1">
    <source>
        <dbReference type="ARBA" id="ARBA00004479"/>
    </source>
</evidence>
<organism evidence="8 9">
    <name type="scientific">Eptatretus burgeri</name>
    <name type="common">Inshore hagfish</name>
    <dbReference type="NCBI Taxonomy" id="7764"/>
    <lineage>
        <taxon>Eukaryota</taxon>
        <taxon>Metazoa</taxon>
        <taxon>Chordata</taxon>
        <taxon>Craniata</taxon>
        <taxon>Vertebrata</taxon>
        <taxon>Cyclostomata</taxon>
        <taxon>Myxini</taxon>
        <taxon>Myxiniformes</taxon>
        <taxon>Myxinidae</taxon>
        <taxon>Eptatretinae</taxon>
        <taxon>Eptatretus</taxon>
    </lineage>
</organism>
<dbReference type="GO" id="GO:0005911">
    <property type="term" value="C:cell-cell junction"/>
    <property type="evidence" value="ECO:0007669"/>
    <property type="project" value="TreeGrafter"/>
</dbReference>
<sequence>MKCIITALVLWTTLAGPLILQCETTPFIRVQGNSTVNSQLSLTCIGETSNTRTLWLRNDAKLWASTNELCLLLQPQDNGVKYQCSKDNGLQSTVVTLNVTYDPKVEIKPSTSEIQVPLLSAFTLSCTIDANPMQVPAWYRGQNCDNRYEPQAGHSSVTWDGAMLKLMFSSTEGEDKGYYCCRAPQTCNTCKAPDQDSDDRFTS</sequence>
<dbReference type="SUPFAM" id="SSF48726">
    <property type="entry name" value="Immunoglobulin"/>
    <property type="match status" value="1"/>
</dbReference>
<keyword evidence="9" id="KW-1185">Reference proteome</keyword>
<dbReference type="AlphaFoldDB" id="A0A8C4Q4T7"/>
<dbReference type="Proteomes" id="UP000694388">
    <property type="component" value="Unplaced"/>
</dbReference>
<keyword evidence="2" id="KW-0472">Membrane</keyword>
<dbReference type="InterPro" id="IPR007110">
    <property type="entry name" value="Ig-like_dom"/>
</dbReference>
<dbReference type="GO" id="GO:0005886">
    <property type="term" value="C:plasma membrane"/>
    <property type="evidence" value="ECO:0007669"/>
    <property type="project" value="TreeGrafter"/>
</dbReference>
<keyword evidence="6" id="KW-0732">Signal</keyword>
<feature type="domain" description="Ig-like" evidence="7">
    <location>
        <begin position="17"/>
        <end position="100"/>
    </location>
</feature>
<evidence type="ECO:0000256" key="4">
    <source>
        <dbReference type="ARBA" id="ARBA00023180"/>
    </source>
</evidence>
<protein>
    <recommendedName>
        <fullName evidence="7">Ig-like domain-containing protein</fullName>
    </recommendedName>
</protein>
<dbReference type="InterPro" id="IPR013783">
    <property type="entry name" value="Ig-like_fold"/>
</dbReference>
<evidence type="ECO:0000256" key="2">
    <source>
        <dbReference type="ARBA" id="ARBA00023136"/>
    </source>
</evidence>
<name>A0A8C4Q4T7_EPTBU</name>
<evidence type="ECO:0000256" key="6">
    <source>
        <dbReference type="SAM" id="SignalP"/>
    </source>
</evidence>
<evidence type="ECO:0000259" key="7">
    <source>
        <dbReference type="PROSITE" id="PS50835"/>
    </source>
</evidence>
<comment type="subcellular location">
    <subcellularLocation>
        <location evidence="1">Membrane</location>
        <topology evidence="1">Single-pass type I membrane protein</topology>
    </subcellularLocation>
</comment>
<keyword evidence="5" id="KW-0393">Immunoglobulin domain</keyword>
<dbReference type="InterPro" id="IPR036179">
    <property type="entry name" value="Ig-like_dom_sf"/>
</dbReference>
<keyword evidence="3" id="KW-1015">Disulfide bond</keyword>
<evidence type="ECO:0000256" key="3">
    <source>
        <dbReference type="ARBA" id="ARBA00023157"/>
    </source>
</evidence>
<evidence type="ECO:0000313" key="8">
    <source>
        <dbReference type="Ensembl" id="ENSEBUP00000009900.1"/>
    </source>
</evidence>
<dbReference type="InterPro" id="IPR051275">
    <property type="entry name" value="Cell_adhesion_signaling"/>
</dbReference>
<dbReference type="Gene3D" id="2.60.40.10">
    <property type="entry name" value="Immunoglobulins"/>
    <property type="match status" value="2"/>
</dbReference>
<evidence type="ECO:0000256" key="5">
    <source>
        <dbReference type="ARBA" id="ARBA00023319"/>
    </source>
</evidence>
<evidence type="ECO:0000313" key="9">
    <source>
        <dbReference type="Proteomes" id="UP000694388"/>
    </source>
</evidence>